<evidence type="ECO:0000256" key="1">
    <source>
        <dbReference type="SAM" id="MobiDB-lite"/>
    </source>
</evidence>
<dbReference type="RefSeq" id="WP_188423840.1">
    <property type="nucleotide sequence ID" value="NZ_BMCI01000003.1"/>
</dbReference>
<comment type="caution">
    <text evidence="4">The sequence shown here is derived from an EMBL/GenBank/DDBJ whole genome shotgun (WGS) entry which is preliminary data.</text>
</comment>
<evidence type="ECO:0000256" key="2">
    <source>
        <dbReference type="SAM" id="Phobius"/>
    </source>
</evidence>
<dbReference type="PANTHER" id="PTHR37938:SF1">
    <property type="entry name" value="BLL0215 PROTEIN"/>
    <property type="match status" value="1"/>
</dbReference>
<reference evidence="4" key="1">
    <citation type="journal article" date="2014" name="Int. J. Syst. Evol. Microbiol.">
        <title>Complete genome sequence of Corynebacterium casei LMG S-19264T (=DSM 44701T), isolated from a smear-ripened cheese.</title>
        <authorList>
            <consortium name="US DOE Joint Genome Institute (JGI-PGF)"/>
            <person name="Walter F."/>
            <person name="Albersmeier A."/>
            <person name="Kalinowski J."/>
            <person name="Ruckert C."/>
        </authorList>
    </citation>
    <scope>NUCLEOTIDE SEQUENCE</scope>
    <source>
        <strain evidence="4">CCM 7217</strain>
    </source>
</reference>
<evidence type="ECO:0000313" key="5">
    <source>
        <dbReference type="Proteomes" id="UP000646833"/>
    </source>
</evidence>
<feature type="domain" description="YdbS-like PH" evidence="3">
    <location>
        <begin position="107"/>
        <end position="181"/>
    </location>
</feature>
<feature type="transmembrane region" description="Helical" evidence="2">
    <location>
        <begin position="62"/>
        <end position="82"/>
    </location>
</feature>
<keyword evidence="2" id="KW-0812">Transmembrane</keyword>
<feature type="region of interest" description="Disordered" evidence="1">
    <location>
        <begin position="1"/>
        <end position="34"/>
    </location>
</feature>
<dbReference type="AlphaFoldDB" id="A0A830E6F3"/>
<organism evidence="4 5">
    <name type="scientific">Haloferax sulfurifontis</name>
    <dbReference type="NCBI Taxonomy" id="255616"/>
    <lineage>
        <taxon>Archaea</taxon>
        <taxon>Methanobacteriati</taxon>
        <taxon>Methanobacteriota</taxon>
        <taxon>Stenosarchaea group</taxon>
        <taxon>Halobacteria</taxon>
        <taxon>Halobacteriales</taxon>
        <taxon>Haloferacaceae</taxon>
        <taxon>Haloferax</taxon>
    </lineage>
</organism>
<proteinExistence type="predicted"/>
<gene>
    <name evidence="4" type="ORF">GCM10007209_20860</name>
</gene>
<dbReference type="PANTHER" id="PTHR37938">
    <property type="entry name" value="BLL0215 PROTEIN"/>
    <property type="match status" value="1"/>
</dbReference>
<accession>A0A830E6F3</accession>
<feature type="transmembrane region" description="Helical" evidence="2">
    <location>
        <begin position="88"/>
        <end position="106"/>
    </location>
</feature>
<keyword evidence="2" id="KW-0472">Membrane</keyword>
<protein>
    <recommendedName>
        <fullName evidence="3">YdbS-like PH domain-containing protein</fullName>
    </recommendedName>
</protein>
<reference evidence="4" key="2">
    <citation type="submission" date="2020-09" db="EMBL/GenBank/DDBJ databases">
        <authorList>
            <person name="Sun Q."/>
            <person name="Sedlacek I."/>
        </authorList>
    </citation>
    <scope>NUCLEOTIDE SEQUENCE</scope>
    <source>
        <strain evidence="4">CCM 7217</strain>
    </source>
</reference>
<dbReference type="EMBL" id="BMCI01000003">
    <property type="protein sequence ID" value="GGC58747.1"/>
    <property type="molecule type" value="Genomic_DNA"/>
</dbReference>
<evidence type="ECO:0000313" key="4">
    <source>
        <dbReference type="EMBL" id="GGC58747.1"/>
    </source>
</evidence>
<evidence type="ECO:0000259" key="3">
    <source>
        <dbReference type="Pfam" id="PF03703"/>
    </source>
</evidence>
<dbReference type="Proteomes" id="UP000646833">
    <property type="component" value="Unassembled WGS sequence"/>
</dbReference>
<dbReference type="InterPro" id="IPR005182">
    <property type="entry name" value="YdbS-like_PH"/>
</dbReference>
<feature type="compositionally biased region" description="Low complexity" evidence="1">
    <location>
        <begin position="11"/>
        <end position="33"/>
    </location>
</feature>
<name>A0A830E6F3_9EURY</name>
<sequence length="215" mass="22365">MTGGDSGPAGSTPDDSAAESAATDSTAGSATDSEPVAAIDDWLARGDDETVRWEGRPRIQTVIPAAVVGLAIVVVAAVAAAANGVPELAVAGLVGFLLPAWSYLRVTNTRYVVTDRALYRKTGVLSRTVQRVSLDRVQNSALSQGVTGSLFGYGTVAVEAAGGGAIRFDDVDDPGAVRDRIEGRDDRDGDELPGTVEQWAAVRDEVRALRAALER</sequence>
<keyword evidence="2" id="KW-1133">Transmembrane helix</keyword>
<dbReference type="Pfam" id="PF03703">
    <property type="entry name" value="bPH_2"/>
    <property type="match status" value="1"/>
</dbReference>